<evidence type="ECO:0000313" key="3">
    <source>
        <dbReference type="Proteomes" id="UP000615755"/>
    </source>
</evidence>
<keyword evidence="1" id="KW-1133">Transmembrane helix</keyword>
<organism evidence="2 3">
    <name type="scientific">Pseudoalteromonas aurantia 208</name>
    <dbReference type="NCBI Taxonomy" id="1314867"/>
    <lineage>
        <taxon>Bacteria</taxon>
        <taxon>Pseudomonadati</taxon>
        <taxon>Pseudomonadota</taxon>
        <taxon>Gammaproteobacteria</taxon>
        <taxon>Alteromonadales</taxon>
        <taxon>Pseudoalteromonadaceae</taxon>
        <taxon>Pseudoalteromonas</taxon>
    </lineage>
</organism>
<accession>A0ABR9EE45</accession>
<comment type="caution">
    <text evidence="2">The sequence shown here is derived from an EMBL/GenBank/DDBJ whole genome shotgun (WGS) entry which is preliminary data.</text>
</comment>
<dbReference type="RefSeq" id="WP_192508416.1">
    <property type="nucleotide sequence ID" value="NZ_AQGV01000012.1"/>
</dbReference>
<reference evidence="2 3" key="1">
    <citation type="submission" date="2015-03" db="EMBL/GenBank/DDBJ databases">
        <title>Genome sequence of Pseudoalteromonas aurantia.</title>
        <authorList>
            <person name="Xie B.-B."/>
            <person name="Rong J.-C."/>
            <person name="Qin Q.-L."/>
            <person name="Zhang Y.-Z."/>
        </authorList>
    </citation>
    <scope>NUCLEOTIDE SEQUENCE [LARGE SCALE GENOMIC DNA]</scope>
    <source>
        <strain evidence="2 3">208</strain>
    </source>
</reference>
<gene>
    <name evidence="2" type="ORF">PAUR_a3076</name>
</gene>
<feature type="transmembrane region" description="Helical" evidence="1">
    <location>
        <begin position="93"/>
        <end position="119"/>
    </location>
</feature>
<protein>
    <recommendedName>
        <fullName evidence="4">Wzy</fullName>
    </recommendedName>
</protein>
<evidence type="ECO:0008006" key="4">
    <source>
        <dbReference type="Google" id="ProtNLM"/>
    </source>
</evidence>
<keyword evidence="1" id="KW-0472">Membrane</keyword>
<evidence type="ECO:0000313" key="2">
    <source>
        <dbReference type="EMBL" id="MBE0369261.1"/>
    </source>
</evidence>
<dbReference type="EMBL" id="AQGV01000012">
    <property type="protein sequence ID" value="MBE0369261.1"/>
    <property type="molecule type" value="Genomic_DNA"/>
</dbReference>
<dbReference type="Proteomes" id="UP000615755">
    <property type="component" value="Unassembled WGS sequence"/>
</dbReference>
<proteinExistence type="predicted"/>
<name>A0ABR9EE45_9GAMM</name>
<sequence>MARTSFIVSKSSFYFYVTMFFFLLLAIFYNSYLVEPVLNTYSIDNTNSHIANIHDHLEYKNRMLQLSNSELSIYTYFDNVTGIALLYSFFQDVFYWISFESVVLIVNFLFVLLLGVEYLKIINILGYDNNVKYLFFLNLFLLYSVQLAGKDVIYSYFLMLNFRFLAQGKILKFYLSILICAVLVRFQIVLLVLFLLIMEYKRISVLYRIIVCYLFSSLFGVLAFKYVIGEGADLGGGISTYVASLNDRYYIGNFLLNPIRFFQYIVELVKAPIMAFHPYIDYVGLTSMFFLLYILARARRLTRLIDLSDNLPSRYLFCMVLLLLVVPIINLRYFLIYTPFIILAINYRIENHNEKNSFVNRL</sequence>
<feature type="transmembrane region" description="Helical" evidence="1">
    <location>
        <begin position="205"/>
        <end position="228"/>
    </location>
</feature>
<keyword evidence="3" id="KW-1185">Reference proteome</keyword>
<feature type="transmembrane region" description="Helical" evidence="1">
    <location>
        <begin position="173"/>
        <end position="198"/>
    </location>
</feature>
<feature type="transmembrane region" description="Helical" evidence="1">
    <location>
        <begin position="131"/>
        <end position="153"/>
    </location>
</feature>
<feature type="transmembrane region" description="Helical" evidence="1">
    <location>
        <begin position="279"/>
        <end position="296"/>
    </location>
</feature>
<feature type="transmembrane region" description="Helical" evidence="1">
    <location>
        <begin position="12"/>
        <end position="32"/>
    </location>
</feature>
<keyword evidence="1" id="KW-0812">Transmembrane</keyword>
<feature type="transmembrane region" description="Helical" evidence="1">
    <location>
        <begin position="316"/>
        <end position="345"/>
    </location>
</feature>
<evidence type="ECO:0000256" key="1">
    <source>
        <dbReference type="SAM" id="Phobius"/>
    </source>
</evidence>